<dbReference type="Proteomes" id="UP000253090">
    <property type="component" value="Unassembled WGS sequence"/>
</dbReference>
<keyword evidence="3" id="KW-1185">Reference proteome</keyword>
<proteinExistence type="predicted"/>
<accession>A0A369BN27</accession>
<feature type="compositionally biased region" description="Basic and acidic residues" evidence="1">
    <location>
        <begin position="47"/>
        <end position="75"/>
    </location>
</feature>
<evidence type="ECO:0000313" key="2">
    <source>
        <dbReference type="EMBL" id="RCX22953.1"/>
    </source>
</evidence>
<evidence type="ECO:0000313" key="3">
    <source>
        <dbReference type="Proteomes" id="UP000253090"/>
    </source>
</evidence>
<comment type="caution">
    <text evidence="2">The sequence shown here is derived from an EMBL/GenBank/DDBJ whole genome shotgun (WGS) entry which is preliminary data.</text>
</comment>
<dbReference type="RefSeq" id="WP_114494887.1">
    <property type="nucleotide sequence ID" value="NZ_QPJW01000001.1"/>
</dbReference>
<protein>
    <submittedName>
        <fullName evidence="2">Uncharacterized protein</fullName>
    </submittedName>
</protein>
<sequence>MAKYESPRYPALGFYVDGVFRRFSGGQYSTDDPAEIDVLDALIDVRRIDEDEPEKQPEQEPEGPKKDAEPADEPVKPAPKTRAKSAANASGK</sequence>
<organism evidence="2 3">
    <name type="scientific">Fontibacillus phaseoli</name>
    <dbReference type="NCBI Taxonomy" id="1416533"/>
    <lineage>
        <taxon>Bacteria</taxon>
        <taxon>Bacillati</taxon>
        <taxon>Bacillota</taxon>
        <taxon>Bacilli</taxon>
        <taxon>Bacillales</taxon>
        <taxon>Paenibacillaceae</taxon>
        <taxon>Fontibacillus</taxon>
    </lineage>
</organism>
<dbReference type="AlphaFoldDB" id="A0A369BN27"/>
<dbReference type="EMBL" id="QPJW01000001">
    <property type="protein sequence ID" value="RCX22953.1"/>
    <property type="molecule type" value="Genomic_DNA"/>
</dbReference>
<name>A0A369BN27_9BACL</name>
<dbReference type="OrthoDB" id="2666871at2"/>
<feature type="region of interest" description="Disordered" evidence="1">
    <location>
        <begin position="47"/>
        <end position="92"/>
    </location>
</feature>
<gene>
    <name evidence="2" type="ORF">DFP94_101542</name>
</gene>
<reference evidence="2 3" key="1">
    <citation type="submission" date="2018-07" db="EMBL/GenBank/DDBJ databases">
        <title>Genomic Encyclopedia of Type Strains, Phase III (KMG-III): the genomes of soil and plant-associated and newly described type strains.</title>
        <authorList>
            <person name="Whitman W."/>
        </authorList>
    </citation>
    <scope>NUCLEOTIDE SEQUENCE [LARGE SCALE GENOMIC DNA]</scope>
    <source>
        <strain evidence="2 3">CECT 8333</strain>
    </source>
</reference>
<evidence type="ECO:0000256" key="1">
    <source>
        <dbReference type="SAM" id="MobiDB-lite"/>
    </source>
</evidence>